<reference evidence="1 2" key="1">
    <citation type="submission" date="2017-01" db="EMBL/GenBank/DDBJ databases">
        <title>A new Hymenobacter.</title>
        <authorList>
            <person name="Liang Y."/>
            <person name="Feng F."/>
        </authorList>
    </citation>
    <scope>NUCLEOTIDE SEQUENCE [LARGE SCALE GENOMIC DNA]</scope>
    <source>
        <strain evidence="1">MIMBbqt21</strain>
    </source>
</reference>
<name>A0A243W8I6_9BACT</name>
<evidence type="ECO:0000313" key="1">
    <source>
        <dbReference type="EMBL" id="OUJ71637.1"/>
    </source>
</evidence>
<dbReference type="Proteomes" id="UP000194873">
    <property type="component" value="Unassembled WGS sequence"/>
</dbReference>
<protein>
    <recommendedName>
        <fullName evidence="3">DUF4249 domain-containing protein</fullName>
    </recommendedName>
</protein>
<dbReference type="InterPro" id="IPR025345">
    <property type="entry name" value="DUF4249"/>
</dbReference>
<dbReference type="AlphaFoldDB" id="A0A243W8I6"/>
<dbReference type="OrthoDB" id="1062680at2"/>
<evidence type="ECO:0008006" key="3">
    <source>
        <dbReference type="Google" id="ProtNLM"/>
    </source>
</evidence>
<dbReference type="RefSeq" id="WP_086596157.1">
    <property type="nucleotide sequence ID" value="NZ_MTSE01000015.1"/>
</dbReference>
<sequence length="375" mass="42099">MRILLPLVRITLLWCLTLLLPSCVEPYMPDVISSPKSYLVVDGFINCNGVTTLKLSRTSAINEPGISPAETKATVYLEEEAGSRYRLQEKTTGTYTSDNLRLNSAKRYRIHLIITPSKEYASDFVTAQLTPKIDDVKWQLDTKGINIFVNTHDPTNATRYYRWECEETWETRPVITSGIEYVNNKLQNRLIPYPTVCWGNEISTDIKLGSTASLSQDVVSDYLLRSYTSTNARFRHKYSILVRQHAQTQEEYNYWNLLKKNTENIGTLFDPLPAQITGNVHCLSDDSELAFGYIGAHSVEETRIFITRAQLPLSLPVSTGYDDCIADTVVSRDIPGVFGFAGNIPVAVISVGALGTSVECVDCRLRGTTVKPAYW</sequence>
<proteinExistence type="predicted"/>
<accession>A0A243W8I6</accession>
<gene>
    <name evidence="1" type="ORF">BXP70_21390</name>
</gene>
<dbReference type="EMBL" id="MTSE01000015">
    <property type="protein sequence ID" value="OUJ71637.1"/>
    <property type="molecule type" value="Genomic_DNA"/>
</dbReference>
<comment type="caution">
    <text evidence="1">The sequence shown here is derived from an EMBL/GenBank/DDBJ whole genome shotgun (WGS) entry which is preliminary data.</text>
</comment>
<keyword evidence="2" id="KW-1185">Reference proteome</keyword>
<evidence type="ECO:0000313" key="2">
    <source>
        <dbReference type="Proteomes" id="UP000194873"/>
    </source>
</evidence>
<organism evidence="1 2">
    <name type="scientific">Hymenobacter crusticola</name>
    <dbReference type="NCBI Taxonomy" id="1770526"/>
    <lineage>
        <taxon>Bacteria</taxon>
        <taxon>Pseudomonadati</taxon>
        <taxon>Bacteroidota</taxon>
        <taxon>Cytophagia</taxon>
        <taxon>Cytophagales</taxon>
        <taxon>Hymenobacteraceae</taxon>
        <taxon>Hymenobacter</taxon>
    </lineage>
</organism>
<dbReference type="Pfam" id="PF14054">
    <property type="entry name" value="DUF4249"/>
    <property type="match status" value="1"/>
</dbReference>